<accession>U4KNU5</accession>
<dbReference type="SUPFAM" id="SSF53474">
    <property type="entry name" value="alpha/beta-Hydrolases"/>
    <property type="match status" value="1"/>
</dbReference>
<dbReference type="GO" id="GO:0016787">
    <property type="term" value="F:hydrolase activity"/>
    <property type="evidence" value="ECO:0007669"/>
    <property type="project" value="UniProtKB-KW"/>
</dbReference>
<sequence length="243" mass="28153">MSTKSWQPFVNSFTKNNQLIRVDFLDQGGSDRLEGNYTHEIQVDLVKALIDHLNLDKVNIVGISYGGEIALEFAIKYKENVDRMVVYNTTSRTSEWLRDIGRGWILAGRTRNPDAYYNVAIPVIYSPIFYQQNIEWMEQRRKVLKPVFSDPEFLDRMERLTNSSEPYDITDKLSEIEAYTLIISAEEDYLTPVKDQELLQRQIKNASWVKIPGAGHASMYEKPLLFMTFCLGFINTADTNYLI</sequence>
<reference evidence="3 4" key="1">
    <citation type="journal article" date="2013" name="J. Mol. Microbiol. Biotechnol.">
        <title>Analysis of the Complete Genomes of Acholeplasma brassicae , A. palmae and A. laidlawii and Their Comparison to the Obligate Parasites from ' Candidatus Phytoplasma'.</title>
        <authorList>
            <person name="Kube M."/>
            <person name="Siewert C."/>
            <person name="Migdoll A.M."/>
            <person name="Duduk B."/>
            <person name="Holz S."/>
            <person name="Rabus R."/>
            <person name="Seemuller E."/>
            <person name="Mitrovic J."/>
            <person name="Muller I."/>
            <person name="Buttner C."/>
            <person name="Reinhardt R."/>
        </authorList>
    </citation>
    <scope>NUCLEOTIDE SEQUENCE [LARGE SCALE GENOMIC DNA]</scope>
    <source>
        <strain evidence="4">0502</strain>
    </source>
</reference>
<dbReference type="PRINTS" id="PR00111">
    <property type="entry name" value="ABHYDROLASE"/>
</dbReference>
<evidence type="ECO:0000313" key="4">
    <source>
        <dbReference type="Proteomes" id="UP000032737"/>
    </source>
</evidence>
<dbReference type="Pfam" id="PF00561">
    <property type="entry name" value="Abhydrolase_1"/>
    <property type="match status" value="1"/>
</dbReference>
<keyword evidence="3" id="KW-0378">Hydrolase</keyword>
<dbReference type="InterPro" id="IPR000073">
    <property type="entry name" value="AB_hydrolase_1"/>
</dbReference>
<dbReference type="HOGENOM" id="CLU_020336_50_4_14"/>
<dbReference type="STRING" id="61635.BN85309250"/>
<dbReference type="InterPro" id="IPR050266">
    <property type="entry name" value="AB_hydrolase_sf"/>
</dbReference>
<dbReference type="InterPro" id="IPR029058">
    <property type="entry name" value="AB_hydrolase_fold"/>
</dbReference>
<comment type="similarity">
    <text evidence="1">Belongs to the lipase/esterase LIP3/BchO family.</text>
</comment>
<name>U4KNU5_9MOLU</name>
<dbReference type="Gene3D" id="3.40.50.1820">
    <property type="entry name" value="alpha/beta hydrolase"/>
    <property type="match status" value="1"/>
</dbReference>
<dbReference type="EMBL" id="FO681348">
    <property type="protein sequence ID" value="CCV65946.1"/>
    <property type="molecule type" value="Genomic_DNA"/>
</dbReference>
<dbReference type="AlphaFoldDB" id="U4KNU5"/>
<keyword evidence="4" id="KW-1185">Reference proteome</keyword>
<proteinExistence type="inferred from homology"/>
<dbReference type="KEGG" id="abra:BN85309250"/>
<evidence type="ECO:0000259" key="2">
    <source>
        <dbReference type="Pfam" id="PF00561"/>
    </source>
</evidence>
<protein>
    <submittedName>
        <fullName evidence="3">Alpha/beta hydrolase superfamily protein</fullName>
    </submittedName>
</protein>
<feature type="domain" description="AB hydrolase-1" evidence="2">
    <location>
        <begin position="3"/>
        <end position="98"/>
    </location>
</feature>
<dbReference type="Proteomes" id="UP000032737">
    <property type="component" value="Chromosome"/>
</dbReference>
<organism evidence="3 4">
    <name type="scientific">Acholeplasma brassicae</name>
    <dbReference type="NCBI Taxonomy" id="61635"/>
    <lineage>
        <taxon>Bacteria</taxon>
        <taxon>Bacillati</taxon>
        <taxon>Mycoplasmatota</taxon>
        <taxon>Mollicutes</taxon>
        <taxon>Acholeplasmatales</taxon>
        <taxon>Acholeplasmataceae</taxon>
        <taxon>Acholeplasma</taxon>
    </lineage>
</organism>
<evidence type="ECO:0000256" key="1">
    <source>
        <dbReference type="ARBA" id="ARBA00006989"/>
    </source>
</evidence>
<evidence type="ECO:0000313" key="3">
    <source>
        <dbReference type="EMBL" id="CCV65946.1"/>
    </source>
</evidence>
<dbReference type="PANTHER" id="PTHR43798">
    <property type="entry name" value="MONOACYLGLYCEROL LIPASE"/>
    <property type="match status" value="1"/>
</dbReference>
<gene>
    <name evidence="3" type="ORF">BN85309250</name>
</gene>